<dbReference type="SUPFAM" id="SSF47384">
    <property type="entry name" value="Homodimeric domain of signal transducing histidine kinase"/>
    <property type="match status" value="1"/>
</dbReference>
<dbReference type="SMART" id="SM00304">
    <property type="entry name" value="HAMP"/>
    <property type="match status" value="1"/>
</dbReference>
<organism evidence="20 21">
    <name type="scientific">Desulforhabdus amnigena</name>
    <dbReference type="NCBI Taxonomy" id="40218"/>
    <lineage>
        <taxon>Bacteria</taxon>
        <taxon>Pseudomonadati</taxon>
        <taxon>Thermodesulfobacteriota</taxon>
        <taxon>Syntrophobacteria</taxon>
        <taxon>Syntrophobacterales</taxon>
        <taxon>Syntrophobacteraceae</taxon>
        <taxon>Desulforhabdus</taxon>
    </lineage>
</organism>
<dbReference type="PROSITE" id="PS50109">
    <property type="entry name" value="HIS_KIN"/>
    <property type="match status" value="1"/>
</dbReference>
<evidence type="ECO:0000256" key="16">
    <source>
        <dbReference type="SAM" id="Phobius"/>
    </source>
</evidence>
<dbReference type="Pfam" id="PF02518">
    <property type="entry name" value="HATPase_c"/>
    <property type="match status" value="1"/>
</dbReference>
<dbReference type="InterPro" id="IPR036890">
    <property type="entry name" value="HATPase_C_sf"/>
</dbReference>
<comment type="subcellular location">
    <subcellularLocation>
        <location evidence="2">Cell membrane</location>
        <topology evidence="2">Multi-pass membrane protein</topology>
    </subcellularLocation>
</comment>
<keyword evidence="9" id="KW-0418">Kinase</keyword>
<evidence type="ECO:0000256" key="1">
    <source>
        <dbReference type="ARBA" id="ARBA00000085"/>
    </source>
</evidence>
<dbReference type="CDD" id="cd17546">
    <property type="entry name" value="REC_hyHK_CKI1_RcsC-like"/>
    <property type="match status" value="1"/>
</dbReference>
<dbReference type="PANTHER" id="PTHR43065:SF42">
    <property type="entry name" value="TWO-COMPONENT SENSOR PPRA"/>
    <property type="match status" value="1"/>
</dbReference>
<comment type="caution">
    <text evidence="20">The sequence shown here is derived from an EMBL/GenBank/DDBJ whole genome shotgun (WGS) entry which is preliminary data.</text>
</comment>
<evidence type="ECO:0000256" key="11">
    <source>
        <dbReference type="ARBA" id="ARBA00022989"/>
    </source>
</evidence>
<dbReference type="Pfam" id="PF02743">
    <property type="entry name" value="dCache_1"/>
    <property type="match status" value="1"/>
</dbReference>
<evidence type="ECO:0000256" key="14">
    <source>
        <dbReference type="PROSITE-ProRule" id="PRU00169"/>
    </source>
</evidence>
<dbReference type="InterPro" id="IPR011006">
    <property type="entry name" value="CheY-like_superfamily"/>
</dbReference>
<dbReference type="PRINTS" id="PR00344">
    <property type="entry name" value="BCTRLSENSOR"/>
</dbReference>
<dbReference type="PANTHER" id="PTHR43065">
    <property type="entry name" value="SENSOR HISTIDINE KINASE"/>
    <property type="match status" value="1"/>
</dbReference>
<keyword evidence="12" id="KW-0902">Two-component regulatory system</keyword>
<dbReference type="Gene3D" id="3.30.450.20">
    <property type="entry name" value="PAS domain"/>
    <property type="match status" value="2"/>
</dbReference>
<dbReference type="SUPFAM" id="SSF103190">
    <property type="entry name" value="Sensory domain-like"/>
    <property type="match status" value="1"/>
</dbReference>
<dbReference type="EMBL" id="BSDR01000001">
    <property type="protein sequence ID" value="GLI35463.1"/>
    <property type="molecule type" value="Genomic_DNA"/>
</dbReference>
<dbReference type="Gene3D" id="6.10.340.10">
    <property type="match status" value="1"/>
</dbReference>
<feature type="domain" description="Histidine kinase" evidence="17">
    <location>
        <begin position="699"/>
        <end position="915"/>
    </location>
</feature>
<dbReference type="SMART" id="SM00065">
    <property type="entry name" value="GAF"/>
    <property type="match status" value="1"/>
</dbReference>
<dbReference type="SMART" id="SM00387">
    <property type="entry name" value="HATPase_c"/>
    <property type="match status" value="1"/>
</dbReference>
<proteinExistence type="predicted"/>
<dbReference type="PROSITE" id="PS50110">
    <property type="entry name" value="RESPONSE_REGULATORY"/>
    <property type="match status" value="1"/>
</dbReference>
<evidence type="ECO:0000256" key="7">
    <source>
        <dbReference type="ARBA" id="ARBA00022692"/>
    </source>
</evidence>
<evidence type="ECO:0000259" key="17">
    <source>
        <dbReference type="PROSITE" id="PS50109"/>
    </source>
</evidence>
<dbReference type="CDD" id="cd00082">
    <property type="entry name" value="HisKA"/>
    <property type="match status" value="1"/>
</dbReference>
<dbReference type="InterPro" id="IPR001789">
    <property type="entry name" value="Sig_transdc_resp-reg_receiver"/>
</dbReference>
<dbReference type="SUPFAM" id="SSF55781">
    <property type="entry name" value="GAF domain-like"/>
    <property type="match status" value="1"/>
</dbReference>
<feature type="domain" description="Response regulatory" evidence="18">
    <location>
        <begin position="935"/>
        <end position="1055"/>
    </location>
</feature>
<evidence type="ECO:0000259" key="19">
    <source>
        <dbReference type="PROSITE" id="PS50885"/>
    </source>
</evidence>
<keyword evidence="15" id="KW-0175">Coiled coil</keyword>
<dbReference type="CDD" id="cd18773">
    <property type="entry name" value="PDC1_HK_sensor"/>
    <property type="match status" value="1"/>
</dbReference>
<keyword evidence="21" id="KW-1185">Reference proteome</keyword>
<keyword evidence="7 16" id="KW-0812">Transmembrane</keyword>
<dbReference type="InterPro" id="IPR003661">
    <property type="entry name" value="HisK_dim/P_dom"/>
</dbReference>
<feature type="coiled-coil region" evidence="15">
    <location>
        <begin position="539"/>
        <end position="566"/>
    </location>
</feature>
<evidence type="ECO:0000256" key="9">
    <source>
        <dbReference type="ARBA" id="ARBA00022777"/>
    </source>
</evidence>
<dbReference type="Pfam" id="PF13185">
    <property type="entry name" value="GAF_2"/>
    <property type="match status" value="1"/>
</dbReference>
<reference evidence="20" key="1">
    <citation type="submission" date="2022-12" db="EMBL/GenBank/DDBJ databases">
        <title>Reference genome sequencing for broad-spectrum identification of bacterial and archaeal isolates by mass spectrometry.</title>
        <authorList>
            <person name="Sekiguchi Y."/>
            <person name="Tourlousse D.M."/>
        </authorList>
    </citation>
    <scope>NUCLEOTIDE SEQUENCE</scope>
    <source>
        <strain evidence="20">ASRB1</strain>
    </source>
</reference>
<dbReference type="RefSeq" id="WP_281795302.1">
    <property type="nucleotide sequence ID" value="NZ_BSDR01000001.1"/>
</dbReference>
<accession>A0A9W6FV78</accession>
<keyword evidence="10" id="KW-0067">ATP-binding</keyword>
<gene>
    <name evidence="20" type="ORF">DAMNIGENAA_28960</name>
</gene>
<dbReference type="SMART" id="SM00388">
    <property type="entry name" value="HisKA"/>
    <property type="match status" value="1"/>
</dbReference>
<dbReference type="SMART" id="SM00448">
    <property type="entry name" value="REC"/>
    <property type="match status" value="1"/>
</dbReference>
<evidence type="ECO:0000256" key="6">
    <source>
        <dbReference type="ARBA" id="ARBA00022679"/>
    </source>
</evidence>
<name>A0A9W6FV78_9BACT</name>
<feature type="modified residue" description="4-aspartylphosphate" evidence="14">
    <location>
        <position position="989"/>
    </location>
</feature>
<dbReference type="Pfam" id="PF00672">
    <property type="entry name" value="HAMP"/>
    <property type="match status" value="1"/>
</dbReference>
<dbReference type="InterPro" id="IPR035965">
    <property type="entry name" value="PAS-like_dom_sf"/>
</dbReference>
<keyword evidence="8" id="KW-0547">Nucleotide-binding</keyword>
<dbReference type="SUPFAM" id="SSF52172">
    <property type="entry name" value="CheY-like"/>
    <property type="match status" value="1"/>
</dbReference>
<dbReference type="Gene3D" id="3.30.450.40">
    <property type="match status" value="1"/>
</dbReference>
<keyword evidence="5 14" id="KW-0597">Phosphoprotein</keyword>
<keyword evidence="13 16" id="KW-0472">Membrane</keyword>
<evidence type="ECO:0000256" key="4">
    <source>
        <dbReference type="ARBA" id="ARBA00022475"/>
    </source>
</evidence>
<evidence type="ECO:0000256" key="10">
    <source>
        <dbReference type="ARBA" id="ARBA00022840"/>
    </source>
</evidence>
<evidence type="ECO:0000313" key="21">
    <source>
        <dbReference type="Proteomes" id="UP001144372"/>
    </source>
</evidence>
<dbReference type="InterPro" id="IPR004358">
    <property type="entry name" value="Sig_transdc_His_kin-like_C"/>
</dbReference>
<dbReference type="InterPro" id="IPR003594">
    <property type="entry name" value="HATPase_dom"/>
</dbReference>
<feature type="transmembrane region" description="Helical" evidence="16">
    <location>
        <begin position="283"/>
        <end position="304"/>
    </location>
</feature>
<dbReference type="SUPFAM" id="SSF55874">
    <property type="entry name" value="ATPase domain of HSP90 chaperone/DNA topoisomerase II/histidine kinase"/>
    <property type="match status" value="1"/>
</dbReference>
<dbReference type="InterPro" id="IPR036097">
    <property type="entry name" value="HisK_dim/P_sf"/>
</dbReference>
<dbReference type="CDD" id="cd18774">
    <property type="entry name" value="PDC2_HK_sensor"/>
    <property type="match status" value="1"/>
</dbReference>
<dbReference type="InterPro" id="IPR003660">
    <property type="entry name" value="HAMP_dom"/>
</dbReference>
<dbReference type="InterPro" id="IPR003018">
    <property type="entry name" value="GAF"/>
</dbReference>
<evidence type="ECO:0000256" key="15">
    <source>
        <dbReference type="SAM" id="Coils"/>
    </source>
</evidence>
<dbReference type="InterPro" id="IPR029151">
    <property type="entry name" value="Sensor-like_sf"/>
</dbReference>
<dbReference type="GO" id="GO:0005886">
    <property type="term" value="C:plasma membrane"/>
    <property type="evidence" value="ECO:0007669"/>
    <property type="project" value="UniProtKB-SubCell"/>
</dbReference>
<sequence length="1057" mass="117615">MKLRNKTSLLLAVIILTVLSAMGFFYLRFLEKAIESSIFAGLSGVSSTSAEAVSKFLQVNLRDAQVIASGIPKGILEKQDKKGMQEYLREVMEVYPQFSNGIFILDSKGTHWADYPPHPELYGMSRSFQEYFIRTMQEQKGVVCPYRSGRTGEPVLTFTALLRGAKNEVLGMVGCSVQLLHPDALEGIRKTKIGNSGYIYIFDTSRLMILHPDKKRILQRDVPTGRNRLFDRAIEGFEGVGETINSRGTEMLLSVQHIPGSNWIIGAQQLRTEAFAPIRQARFLILISILFAVATAVGIGFLAVRRITAPLEKLRGAAMQLGQEAQFASSESQKIHGNFVEELNRIEMKDEVGELARVFLEMFQKLDQSFAQLRNSARDLRHQNEYLEAIHETSLGLLRRLDVSDLLEAILIRAGALVGCPNGYLCLYQAEGNFLEMQVGIGVYEKSVGFRLTPGEGLCGKVWQTGRPMVLEDYKKWPARLPDSAFDELRAVVGIPLKSETQVLGVIGLAHVEEERRFREEEVLLLSRFAELASIALDNARLYAELQKELDERKKMERALKESHERFVTVLDGMDADIYVADMKSHEILFMNKHMARTFGENLVGKICWQVFRGESSPCRHCTNDRLMNDAEHPAGVCVWESQNPVTGNWYLNYDRAIKWVDGRFVRLQVATNINERKKMEEESLKSQKLESLGVLAGGIAHDFNNLLTAVTGNISLAKTYAPLDTPLMERLEEAEKASVRAKDLTFQLLTFAKGGAPVKQVTSLKGVIEDSCRFALPGSKCKCLIDVPEDLWLVDADAGQISQVLHNLLLNSEQAMPGGGNIEVKAQNVTLDASRDLSLPPGDYVNISVSDNGAGIEKEHLSKIFDPYFTTKLHGNGLGLATVYSIVKKHEGHITVQSQRDIGTTFSVFLPASKEHGHERKKVQNAGLTGGQGRILLMDDEEIVRDVTSLMLRSMGYEVEHAEDGEESIRMFKAAIESGKPFDSVIMDLTIPGGMGGREAVAELLKIDPSIKVIVASGYSNDPVMASYREYGFSGVLGKPFRIEELSEILHRVMSA</sequence>
<dbReference type="PROSITE" id="PS50885">
    <property type="entry name" value="HAMP"/>
    <property type="match status" value="1"/>
</dbReference>
<keyword evidence="4" id="KW-1003">Cell membrane</keyword>
<dbReference type="SUPFAM" id="SSF55785">
    <property type="entry name" value="PYP-like sensor domain (PAS domain)"/>
    <property type="match status" value="1"/>
</dbReference>
<dbReference type="Proteomes" id="UP001144372">
    <property type="component" value="Unassembled WGS sequence"/>
</dbReference>
<evidence type="ECO:0000256" key="12">
    <source>
        <dbReference type="ARBA" id="ARBA00023012"/>
    </source>
</evidence>
<dbReference type="AlphaFoldDB" id="A0A9W6FV78"/>
<dbReference type="GO" id="GO:0005524">
    <property type="term" value="F:ATP binding"/>
    <property type="evidence" value="ECO:0007669"/>
    <property type="project" value="UniProtKB-KW"/>
</dbReference>
<keyword evidence="11 16" id="KW-1133">Transmembrane helix</keyword>
<dbReference type="Gene3D" id="3.30.565.10">
    <property type="entry name" value="Histidine kinase-like ATPase, C-terminal domain"/>
    <property type="match status" value="1"/>
</dbReference>
<dbReference type="InterPro" id="IPR033479">
    <property type="entry name" value="dCache_1"/>
</dbReference>
<feature type="domain" description="HAMP" evidence="19">
    <location>
        <begin position="305"/>
        <end position="371"/>
    </location>
</feature>
<dbReference type="InterPro" id="IPR029016">
    <property type="entry name" value="GAF-like_dom_sf"/>
</dbReference>
<protein>
    <recommendedName>
        <fullName evidence="3">histidine kinase</fullName>
        <ecNumber evidence="3">2.7.13.3</ecNumber>
    </recommendedName>
</protein>
<evidence type="ECO:0000259" key="18">
    <source>
        <dbReference type="PROSITE" id="PS50110"/>
    </source>
</evidence>
<evidence type="ECO:0000256" key="2">
    <source>
        <dbReference type="ARBA" id="ARBA00004651"/>
    </source>
</evidence>
<evidence type="ECO:0000256" key="3">
    <source>
        <dbReference type="ARBA" id="ARBA00012438"/>
    </source>
</evidence>
<keyword evidence="6" id="KW-0808">Transferase</keyword>
<evidence type="ECO:0000256" key="5">
    <source>
        <dbReference type="ARBA" id="ARBA00022553"/>
    </source>
</evidence>
<evidence type="ECO:0000256" key="13">
    <source>
        <dbReference type="ARBA" id="ARBA00023136"/>
    </source>
</evidence>
<evidence type="ECO:0000256" key="8">
    <source>
        <dbReference type="ARBA" id="ARBA00022741"/>
    </source>
</evidence>
<dbReference type="InterPro" id="IPR005467">
    <property type="entry name" value="His_kinase_dom"/>
</dbReference>
<comment type="catalytic activity">
    <reaction evidence="1">
        <text>ATP + protein L-histidine = ADP + protein N-phospho-L-histidine.</text>
        <dbReference type="EC" id="2.7.13.3"/>
    </reaction>
</comment>
<dbReference type="EC" id="2.7.13.3" evidence="3"/>
<dbReference type="GO" id="GO:0000155">
    <property type="term" value="F:phosphorelay sensor kinase activity"/>
    <property type="evidence" value="ECO:0007669"/>
    <property type="project" value="InterPro"/>
</dbReference>
<dbReference type="CDD" id="cd06225">
    <property type="entry name" value="HAMP"/>
    <property type="match status" value="1"/>
</dbReference>
<dbReference type="Gene3D" id="3.40.50.2300">
    <property type="match status" value="1"/>
</dbReference>
<dbReference type="Pfam" id="PF00072">
    <property type="entry name" value="Response_reg"/>
    <property type="match status" value="1"/>
</dbReference>
<dbReference type="Gene3D" id="1.10.287.130">
    <property type="match status" value="1"/>
</dbReference>
<evidence type="ECO:0000313" key="20">
    <source>
        <dbReference type="EMBL" id="GLI35463.1"/>
    </source>
</evidence>